<feature type="domain" description="NAD(P)-binding" evidence="1">
    <location>
        <begin position="7"/>
        <end position="188"/>
    </location>
</feature>
<dbReference type="Proteomes" id="UP000241206">
    <property type="component" value="Unassembled WGS sequence"/>
</dbReference>
<organism evidence="2 3">
    <name type="scientific">Edaphosphingomonas fennica</name>
    <dbReference type="NCBI Taxonomy" id="114404"/>
    <lineage>
        <taxon>Bacteria</taxon>
        <taxon>Pseudomonadati</taxon>
        <taxon>Pseudomonadota</taxon>
        <taxon>Alphaproteobacteria</taxon>
        <taxon>Sphingomonadales</taxon>
        <taxon>Rhizorhabdaceae</taxon>
        <taxon>Edaphosphingomonas</taxon>
    </lineage>
</organism>
<name>A0A2T4HU99_9SPHN</name>
<dbReference type="InterPro" id="IPR051606">
    <property type="entry name" value="Polyketide_Oxido-like"/>
</dbReference>
<dbReference type="InterPro" id="IPR016040">
    <property type="entry name" value="NAD(P)-bd_dom"/>
</dbReference>
<reference evidence="2 3" key="1">
    <citation type="submission" date="2017-11" db="EMBL/GenBank/DDBJ databases">
        <title>Sphingomonas oleivorans sp. nov., isolated from oil-contaminated soil.</title>
        <authorList>
            <person name="Wang L."/>
            <person name="Chen L."/>
        </authorList>
    </citation>
    <scope>NUCLEOTIDE SEQUENCE [LARGE SCALE GENOMIC DNA]</scope>
    <source>
        <strain evidence="2 3">K101</strain>
    </source>
</reference>
<dbReference type="EMBL" id="PHHF01000054">
    <property type="protein sequence ID" value="PTD19371.1"/>
    <property type="molecule type" value="Genomic_DNA"/>
</dbReference>
<evidence type="ECO:0000259" key="1">
    <source>
        <dbReference type="Pfam" id="PF13460"/>
    </source>
</evidence>
<dbReference type="PANTHER" id="PTHR43355:SF2">
    <property type="entry name" value="FLAVIN REDUCTASE (NADPH)"/>
    <property type="match status" value="1"/>
</dbReference>
<proteinExistence type="predicted"/>
<accession>A0A2T4HU99</accession>
<dbReference type="RefSeq" id="WP_107395218.1">
    <property type="nucleotide sequence ID" value="NZ_PHHF01000054.1"/>
</dbReference>
<keyword evidence="3" id="KW-1185">Reference proteome</keyword>
<evidence type="ECO:0000313" key="3">
    <source>
        <dbReference type="Proteomes" id="UP000241206"/>
    </source>
</evidence>
<dbReference type="AlphaFoldDB" id="A0A2T4HU99"/>
<dbReference type="InterPro" id="IPR036291">
    <property type="entry name" value="NAD(P)-bd_dom_sf"/>
</dbReference>
<sequence length="202" mass="21222">MKIAVIGATGRAGREIVAELVRRGHQVTAIARHPETAQAEPLVTAVAGDANDAAGLATLIAGHDAVVSAVMFLNSDPAILVDAVRRAGVPRYLVVGGAGSLEVAPGLRLIDTPDFPDAYKAEASKGAAFLDYLRGVSDIDWTFLSPSALFFEGPRTGKFRLGDDALLADGGNSSISFADYAIAMADEIERPAHSRRRFTVGY</sequence>
<protein>
    <submittedName>
        <fullName evidence="2">3-beta hydroxysteroid dehydrogenase</fullName>
    </submittedName>
</protein>
<evidence type="ECO:0000313" key="2">
    <source>
        <dbReference type="EMBL" id="PTD19371.1"/>
    </source>
</evidence>
<comment type="caution">
    <text evidence="2">The sequence shown here is derived from an EMBL/GenBank/DDBJ whole genome shotgun (WGS) entry which is preliminary data.</text>
</comment>
<dbReference type="GO" id="GO:0016646">
    <property type="term" value="F:oxidoreductase activity, acting on the CH-NH group of donors, NAD or NADP as acceptor"/>
    <property type="evidence" value="ECO:0007669"/>
    <property type="project" value="TreeGrafter"/>
</dbReference>
<dbReference type="Pfam" id="PF13460">
    <property type="entry name" value="NAD_binding_10"/>
    <property type="match status" value="1"/>
</dbReference>
<dbReference type="PANTHER" id="PTHR43355">
    <property type="entry name" value="FLAVIN REDUCTASE (NADPH)"/>
    <property type="match status" value="1"/>
</dbReference>
<dbReference type="SUPFAM" id="SSF51735">
    <property type="entry name" value="NAD(P)-binding Rossmann-fold domains"/>
    <property type="match status" value="1"/>
</dbReference>
<gene>
    <name evidence="2" type="ORF">CV103_13545</name>
</gene>
<dbReference type="CDD" id="cd05244">
    <property type="entry name" value="BVR-B_like_SDR_a"/>
    <property type="match status" value="1"/>
</dbReference>
<dbReference type="Gene3D" id="3.40.50.720">
    <property type="entry name" value="NAD(P)-binding Rossmann-like Domain"/>
    <property type="match status" value="1"/>
</dbReference>